<dbReference type="EMBL" id="CM037622">
    <property type="protein sequence ID" value="KAH8003586.1"/>
    <property type="molecule type" value="Genomic_DNA"/>
</dbReference>
<gene>
    <name evidence="1" type="ORF">K3G42_020873</name>
</gene>
<sequence>MFKMNVRVTATRCPVASVVKLRLRGPLLPTLQHKTEQDLAQPLLHKGHHGHGSEGNKVFHSILPWYAFETSFSRSFFSGLIWKSTPQQVNVLNMLLSLHPSVRRGMGAEGMIRAILNEFQTQERKNAPSRAVPIQIASCLTFPEASVQRLTRSVVWNKRDFRAYDVMIIDIVVYNVMFIDSMFIDVLLLDVMITDVCYYAVVVQRPEQRILDIRYTEL</sequence>
<organism evidence="1 2">
    <name type="scientific">Sphaerodactylus townsendi</name>
    <dbReference type="NCBI Taxonomy" id="933632"/>
    <lineage>
        <taxon>Eukaryota</taxon>
        <taxon>Metazoa</taxon>
        <taxon>Chordata</taxon>
        <taxon>Craniata</taxon>
        <taxon>Vertebrata</taxon>
        <taxon>Euteleostomi</taxon>
        <taxon>Lepidosauria</taxon>
        <taxon>Squamata</taxon>
        <taxon>Bifurcata</taxon>
        <taxon>Gekkota</taxon>
        <taxon>Sphaerodactylidae</taxon>
        <taxon>Sphaerodactylus</taxon>
    </lineage>
</organism>
<comment type="caution">
    <text evidence="1">The sequence shown here is derived from an EMBL/GenBank/DDBJ whole genome shotgun (WGS) entry which is preliminary data.</text>
</comment>
<protein>
    <submittedName>
        <fullName evidence="1">Uncharacterized protein</fullName>
    </submittedName>
</protein>
<proteinExistence type="predicted"/>
<dbReference type="Proteomes" id="UP000827872">
    <property type="component" value="Linkage Group LG09"/>
</dbReference>
<evidence type="ECO:0000313" key="2">
    <source>
        <dbReference type="Proteomes" id="UP000827872"/>
    </source>
</evidence>
<accession>A0ACB8FE72</accession>
<keyword evidence="2" id="KW-1185">Reference proteome</keyword>
<reference evidence="1" key="1">
    <citation type="submission" date="2021-08" db="EMBL/GenBank/DDBJ databases">
        <title>The first chromosome-level gecko genome reveals the dynamic sex chromosomes of Neotropical dwarf geckos (Sphaerodactylidae: Sphaerodactylus).</title>
        <authorList>
            <person name="Pinto B.J."/>
            <person name="Keating S.E."/>
            <person name="Gamble T."/>
        </authorList>
    </citation>
    <scope>NUCLEOTIDE SEQUENCE</scope>
    <source>
        <strain evidence="1">TG3544</strain>
    </source>
</reference>
<name>A0ACB8FE72_9SAUR</name>
<evidence type="ECO:0000313" key="1">
    <source>
        <dbReference type="EMBL" id="KAH8003586.1"/>
    </source>
</evidence>